<evidence type="ECO:0000313" key="2">
    <source>
        <dbReference type="EMBL" id="UUP15464.1"/>
    </source>
</evidence>
<gene>
    <name evidence="2" type="ORF">NQV15_09155</name>
</gene>
<feature type="region of interest" description="Disordered" evidence="1">
    <location>
        <begin position="57"/>
        <end position="81"/>
    </location>
</feature>
<organism evidence="2 3">
    <name type="scientific">Aeromicrobium wangtongii</name>
    <dbReference type="NCBI Taxonomy" id="2969247"/>
    <lineage>
        <taxon>Bacteria</taxon>
        <taxon>Bacillati</taxon>
        <taxon>Actinomycetota</taxon>
        <taxon>Actinomycetes</taxon>
        <taxon>Propionibacteriales</taxon>
        <taxon>Nocardioidaceae</taxon>
        <taxon>Aeromicrobium</taxon>
    </lineage>
</organism>
<dbReference type="RefSeq" id="WP_232399516.1">
    <property type="nucleotide sequence ID" value="NZ_CP102173.1"/>
</dbReference>
<evidence type="ECO:0000313" key="3">
    <source>
        <dbReference type="Proteomes" id="UP001316184"/>
    </source>
</evidence>
<sequence>MDDLLDRAPRQRRSWRPRAALVVLAGAVVLVPDHASRDQPVAGSAICPSSTVQVGALQGTPGIAGPRTNLSPVPDKGTGPADLTAWRQLAKFLWGGPVTWSPAAASHVSAPSPPSTR</sequence>
<reference evidence="2 3" key="1">
    <citation type="submission" date="2022-08" db="EMBL/GenBank/DDBJ databases">
        <title>novel species in genus Aeromicrobium.</title>
        <authorList>
            <person name="Ye L."/>
        </authorList>
    </citation>
    <scope>NUCLEOTIDE SEQUENCE [LARGE SCALE GENOMIC DNA]</scope>
    <source>
        <strain evidence="3">zg-Y1379</strain>
    </source>
</reference>
<proteinExistence type="predicted"/>
<name>A0ABY5MEX0_9ACTN</name>
<dbReference type="Proteomes" id="UP001316184">
    <property type="component" value="Chromosome"/>
</dbReference>
<keyword evidence="3" id="KW-1185">Reference proteome</keyword>
<accession>A0ABY5MEX0</accession>
<protein>
    <submittedName>
        <fullName evidence="2">Uncharacterized protein</fullName>
    </submittedName>
</protein>
<dbReference type="EMBL" id="CP102173">
    <property type="protein sequence ID" value="UUP15464.1"/>
    <property type="molecule type" value="Genomic_DNA"/>
</dbReference>
<evidence type="ECO:0000256" key="1">
    <source>
        <dbReference type="SAM" id="MobiDB-lite"/>
    </source>
</evidence>